<comment type="subunit">
    <text evidence="11">Monomer.</text>
</comment>
<organism evidence="15 16">
    <name type="scientific">Qingrenia yutianensis</name>
    <dbReference type="NCBI Taxonomy" id="2763676"/>
    <lineage>
        <taxon>Bacteria</taxon>
        <taxon>Bacillati</taxon>
        <taxon>Bacillota</taxon>
        <taxon>Clostridia</taxon>
        <taxon>Eubacteriales</taxon>
        <taxon>Oscillospiraceae</taxon>
        <taxon>Qingrenia</taxon>
    </lineage>
</organism>
<dbReference type="CDD" id="cd01335">
    <property type="entry name" value="Radical_SAM"/>
    <property type="match status" value="1"/>
</dbReference>
<comment type="caution">
    <text evidence="15">The sequence shown here is derived from an EMBL/GenBank/DDBJ whole genome shotgun (WGS) entry which is preliminary data.</text>
</comment>
<evidence type="ECO:0000256" key="5">
    <source>
        <dbReference type="ARBA" id="ARBA00022691"/>
    </source>
</evidence>
<keyword evidence="5 11" id="KW-0949">S-adenosyl-L-methionine</keyword>
<dbReference type="InterPro" id="IPR006463">
    <property type="entry name" value="MiaB_methiolase"/>
</dbReference>
<evidence type="ECO:0000256" key="4">
    <source>
        <dbReference type="ARBA" id="ARBA00022679"/>
    </source>
</evidence>
<feature type="binding site" evidence="11">
    <location>
        <position position="42"/>
    </location>
    <ligand>
        <name>[4Fe-4S] cluster</name>
        <dbReference type="ChEBI" id="CHEBI:49883"/>
        <label>1</label>
    </ligand>
</feature>
<protein>
    <recommendedName>
        <fullName evidence="10 11">tRNA-2-methylthio-N(6)-dimethylallyladenosine synthase</fullName>
        <ecNumber evidence="10 11">2.8.4.3</ecNumber>
    </recommendedName>
    <alternativeName>
        <fullName evidence="11">(Dimethylallyl)adenosine tRNA methylthiotransferase MiaB</fullName>
    </alternativeName>
    <alternativeName>
        <fullName evidence="11">tRNA-i(6)A37 methylthiotransferase</fullName>
    </alternativeName>
</protein>
<dbReference type="InterPro" id="IPR013848">
    <property type="entry name" value="Methylthiotransferase_N"/>
</dbReference>
<dbReference type="Pfam" id="PF00919">
    <property type="entry name" value="UPF0004"/>
    <property type="match status" value="1"/>
</dbReference>
<feature type="binding site" evidence="11">
    <location>
        <position position="188"/>
    </location>
    <ligand>
        <name>[4Fe-4S] cluster</name>
        <dbReference type="ChEBI" id="CHEBI:49883"/>
        <label>2</label>
        <note>4Fe-4S-S-AdoMet</note>
    </ligand>
</feature>
<dbReference type="Gene3D" id="3.40.50.12160">
    <property type="entry name" value="Methylthiotransferase, N-terminal domain"/>
    <property type="match status" value="1"/>
</dbReference>
<dbReference type="InterPro" id="IPR006638">
    <property type="entry name" value="Elp3/MiaA/NifB-like_rSAM"/>
</dbReference>
<evidence type="ECO:0000313" key="16">
    <source>
        <dbReference type="Proteomes" id="UP000647416"/>
    </source>
</evidence>
<reference evidence="15" key="1">
    <citation type="submission" date="2020-08" db="EMBL/GenBank/DDBJ databases">
        <title>Genome public.</title>
        <authorList>
            <person name="Liu C."/>
            <person name="Sun Q."/>
        </authorList>
    </citation>
    <scope>NUCLEOTIDE SEQUENCE</scope>
    <source>
        <strain evidence="15">NSJ-50</strain>
    </source>
</reference>
<evidence type="ECO:0000256" key="10">
    <source>
        <dbReference type="ARBA" id="ARBA00033765"/>
    </source>
</evidence>
<dbReference type="PROSITE" id="PS01278">
    <property type="entry name" value="MTTASE_RADICAL"/>
    <property type="match status" value="1"/>
</dbReference>
<evidence type="ECO:0000259" key="12">
    <source>
        <dbReference type="PROSITE" id="PS50926"/>
    </source>
</evidence>
<dbReference type="Pfam" id="PF01938">
    <property type="entry name" value="TRAM"/>
    <property type="match status" value="1"/>
</dbReference>
<proteinExistence type="inferred from homology"/>
<dbReference type="FunFam" id="3.40.50.12160:FF:000006">
    <property type="entry name" value="tRNA-2-methylthio-N(6)-dimethylallyladenosine synthase"/>
    <property type="match status" value="1"/>
</dbReference>
<dbReference type="NCBIfam" id="TIGR01574">
    <property type="entry name" value="miaB-methiolase"/>
    <property type="match status" value="1"/>
</dbReference>
<dbReference type="InterPro" id="IPR002792">
    <property type="entry name" value="TRAM_dom"/>
</dbReference>
<dbReference type="PROSITE" id="PS50926">
    <property type="entry name" value="TRAM"/>
    <property type="match status" value="1"/>
</dbReference>
<dbReference type="FunFam" id="3.80.30.20:FF:000001">
    <property type="entry name" value="tRNA-2-methylthio-N(6)-dimethylallyladenosine synthase 2"/>
    <property type="match status" value="1"/>
</dbReference>
<feature type="domain" description="TRAM" evidence="12">
    <location>
        <begin position="407"/>
        <end position="469"/>
    </location>
</feature>
<feature type="domain" description="MTTase N-terminal" evidence="13">
    <location>
        <begin position="33"/>
        <end position="151"/>
    </location>
</feature>
<dbReference type="InterPro" id="IPR038135">
    <property type="entry name" value="Methylthiotransferase_N_sf"/>
</dbReference>
<evidence type="ECO:0000256" key="7">
    <source>
        <dbReference type="ARBA" id="ARBA00022723"/>
    </source>
</evidence>
<comment type="similarity">
    <text evidence="11">Belongs to the methylthiotransferase family. MiaB subfamily.</text>
</comment>
<keyword evidence="6 11" id="KW-0819">tRNA processing</keyword>
<keyword evidence="4 11" id="KW-0808">Transferase</keyword>
<dbReference type="Gene3D" id="3.80.30.20">
    <property type="entry name" value="tm_1862 like domain"/>
    <property type="match status" value="1"/>
</dbReference>
<evidence type="ECO:0000256" key="2">
    <source>
        <dbReference type="ARBA" id="ARBA00022485"/>
    </source>
</evidence>
<dbReference type="AlphaFoldDB" id="A0A926FDG4"/>
<dbReference type="GO" id="GO:0046872">
    <property type="term" value="F:metal ion binding"/>
    <property type="evidence" value="ECO:0007669"/>
    <property type="project" value="UniProtKB-KW"/>
</dbReference>
<dbReference type="Proteomes" id="UP000647416">
    <property type="component" value="Unassembled WGS sequence"/>
</dbReference>
<dbReference type="EMBL" id="JACRTE010000004">
    <property type="protein sequence ID" value="MBC8596260.1"/>
    <property type="molecule type" value="Genomic_DNA"/>
</dbReference>
<dbReference type="GO" id="GO:0005829">
    <property type="term" value="C:cytosol"/>
    <property type="evidence" value="ECO:0007669"/>
    <property type="project" value="TreeGrafter"/>
</dbReference>
<keyword evidence="2 11" id="KW-0004">4Fe-4S</keyword>
<evidence type="ECO:0000256" key="6">
    <source>
        <dbReference type="ARBA" id="ARBA00022694"/>
    </source>
</evidence>
<dbReference type="SFLD" id="SFLDF00273">
    <property type="entry name" value="(dimethylallyl)adenosine_tRNA"/>
    <property type="match status" value="1"/>
</dbReference>
<dbReference type="InterPro" id="IPR005839">
    <property type="entry name" value="Methylthiotransferase"/>
</dbReference>
<dbReference type="PROSITE" id="PS51918">
    <property type="entry name" value="RADICAL_SAM"/>
    <property type="match status" value="1"/>
</dbReference>
<dbReference type="RefSeq" id="WP_262431763.1">
    <property type="nucleotide sequence ID" value="NZ_JACRTE010000004.1"/>
</dbReference>
<feature type="binding site" evidence="11">
    <location>
        <position position="195"/>
    </location>
    <ligand>
        <name>[4Fe-4S] cluster</name>
        <dbReference type="ChEBI" id="CHEBI:49883"/>
        <label>2</label>
        <note>4Fe-4S-S-AdoMet</note>
    </ligand>
</feature>
<feature type="domain" description="Radical SAM core" evidence="14">
    <location>
        <begin position="174"/>
        <end position="404"/>
    </location>
</feature>
<evidence type="ECO:0000256" key="8">
    <source>
        <dbReference type="ARBA" id="ARBA00023004"/>
    </source>
</evidence>
<feature type="binding site" evidence="11">
    <location>
        <position position="78"/>
    </location>
    <ligand>
        <name>[4Fe-4S] cluster</name>
        <dbReference type="ChEBI" id="CHEBI:49883"/>
        <label>1</label>
    </ligand>
</feature>
<evidence type="ECO:0000259" key="13">
    <source>
        <dbReference type="PROSITE" id="PS51449"/>
    </source>
</evidence>
<comment type="cofactor">
    <cofactor evidence="11">
        <name>[4Fe-4S] cluster</name>
        <dbReference type="ChEBI" id="CHEBI:49883"/>
    </cofactor>
    <text evidence="11">Binds 2 [4Fe-4S] clusters. One cluster is coordinated with 3 cysteines and an exchangeable S-adenosyl-L-methionine.</text>
</comment>
<evidence type="ECO:0000256" key="3">
    <source>
        <dbReference type="ARBA" id="ARBA00022490"/>
    </source>
</evidence>
<keyword evidence="8 11" id="KW-0408">Iron</keyword>
<dbReference type="InterPro" id="IPR007197">
    <property type="entry name" value="rSAM"/>
</dbReference>
<comment type="catalytic activity">
    <reaction evidence="11">
        <text>N(6)-dimethylallyladenosine(37) in tRNA + (sulfur carrier)-SH + AH2 + 2 S-adenosyl-L-methionine = 2-methylsulfanyl-N(6)-dimethylallyladenosine(37) in tRNA + (sulfur carrier)-H + 5'-deoxyadenosine + L-methionine + A + S-adenosyl-L-homocysteine + 2 H(+)</text>
        <dbReference type="Rhea" id="RHEA:37067"/>
        <dbReference type="Rhea" id="RHEA-COMP:10375"/>
        <dbReference type="Rhea" id="RHEA-COMP:10376"/>
        <dbReference type="Rhea" id="RHEA-COMP:14737"/>
        <dbReference type="Rhea" id="RHEA-COMP:14739"/>
        <dbReference type="ChEBI" id="CHEBI:13193"/>
        <dbReference type="ChEBI" id="CHEBI:15378"/>
        <dbReference type="ChEBI" id="CHEBI:17319"/>
        <dbReference type="ChEBI" id="CHEBI:17499"/>
        <dbReference type="ChEBI" id="CHEBI:29917"/>
        <dbReference type="ChEBI" id="CHEBI:57844"/>
        <dbReference type="ChEBI" id="CHEBI:57856"/>
        <dbReference type="ChEBI" id="CHEBI:59789"/>
        <dbReference type="ChEBI" id="CHEBI:64428"/>
        <dbReference type="ChEBI" id="CHEBI:74415"/>
        <dbReference type="ChEBI" id="CHEBI:74417"/>
        <dbReference type="EC" id="2.8.4.3"/>
    </reaction>
</comment>
<dbReference type="Pfam" id="PF04055">
    <property type="entry name" value="Radical_SAM"/>
    <property type="match status" value="1"/>
</dbReference>
<accession>A0A926FDG4</accession>
<dbReference type="GO" id="GO:0035597">
    <property type="term" value="F:tRNA-2-methylthio-N(6)-dimethylallyladenosine(37) synthase activity"/>
    <property type="evidence" value="ECO:0007669"/>
    <property type="project" value="UniProtKB-EC"/>
</dbReference>
<evidence type="ECO:0000313" key="15">
    <source>
        <dbReference type="EMBL" id="MBC8596260.1"/>
    </source>
</evidence>
<dbReference type="PANTHER" id="PTHR43020">
    <property type="entry name" value="CDK5 REGULATORY SUBUNIT-ASSOCIATED PROTEIN 1"/>
    <property type="match status" value="1"/>
</dbReference>
<evidence type="ECO:0000256" key="11">
    <source>
        <dbReference type="HAMAP-Rule" id="MF_01864"/>
    </source>
</evidence>
<gene>
    <name evidence="11 15" type="primary">miaB</name>
    <name evidence="15" type="ORF">H8706_05180</name>
</gene>
<dbReference type="PANTHER" id="PTHR43020:SF2">
    <property type="entry name" value="MITOCHONDRIAL TRNA METHYLTHIOTRANSFERASE CDK5RAP1"/>
    <property type="match status" value="1"/>
</dbReference>
<feature type="binding site" evidence="11">
    <location>
        <position position="192"/>
    </location>
    <ligand>
        <name>[4Fe-4S] cluster</name>
        <dbReference type="ChEBI" id="CHEBI:49883"/>
        <label>2</label>
        <note>4Fe-4S-S-AdoMet</note>
    </ligand>
</feature>
<dbReference type="SMART" id="SM00729">
    <property type="entry name" value="Elp3"/>
    <property type="match status" value="1"/>
</dbReference>
<dbReference type="GO" id="GO:0051539">
    <property type="term" value="F:4 iron, 4 sulfur cluster binding"/>
    <property type="evidence" value="ECO:0007669"/>
    <property type="project" value="UniProtKB-UniRule"/>
</dbReference>
<dbReference type="SFLD" id="SFLDS00029">
    <property type="entry name" value="Radical_SAM"/>
    <property type="match status" value="1"/>
</dbReference>
<dbReference type="EC" id="2.8.4.3" evidence="10 11"/>
<feature type="binding site" evidence="11">
    <location>
        <position position="112"/>
    </location>
    <ligand>
        <name>[4Fe-4S] cluster</name>
        <dbReference type="ChEBI" id="CHEBI:49883"/>
        <label>1</label>
    </ligand>
</feature>
<dbReference type="InterPro" id="IPR020612">
    <property type="entry name" value="Methylthiotransferase_CS"/>
</dbReference>
<dbReference type="InterPro" id="IPR023404">
    <property type="entry name" value="rSAM_horseshoe"/>
</dbReference>
<evidence type="ECO:0000256" key="9">
    <source>
        <dbReference type="ARBA" id="ARBA00023014"/>
    </source>
</evidence>
<comment type="subcellular location">
    <subcellularLocation>
        <location evidence="11">Cytoplasm</location>
    </subcellularLocation>
</comment>
<evidence type="ECO:0000256" key="1">
    <source>
        <dbReference type="ARBA" id="ARBA00003234"/>
    </source>
</evidence>
<sequence>MSKRENVNVTNEEIENQKRIIRLVAEINAGSEKFAFVETYGCAQNVNDSERLLGMLEEMGYKKTDDKNKADVIIYNTCAVRENAELKVFGNIGALKALKRAKPSLIIGVCGCMMQQEHIVEQIKKRYKHVDIVFGTHSLYRFPEIFYNAENFHERVIEFVNEDGKIAENLPMHRDNSPLAGVSVMYGCNNFCTYCIVPYVRGRERSRMKEDIMKEVKNLAENGVKEIMLLGQNVNSYGKDIDGYIDFPDLLNEVSKADGIERIRFMTSHPKDLSDKLIDVMAQNKKVCKQLHLPIQCGSDKILKAMNRKYTSEQYLEKIRKVKEKIPNVTLTTDIIVGFPGEDNDDFEHTMEVLKTVRYDSVFSFIYSKRHGTPAEKMEDVLTKEEKKKNFDRMLELQNIISAEKNKEYDGKEFDILVEGESKTNPDFMTGRTDGGKIVNFKGEKSLVGKIVRVKITNAHTWSLSGELV</sequence>
<comment type="function">
    <text evidence="1 11">Catalyzes the methylthiolation of N6-(dimethylallyl)adenosine (i(6)A), leading to the formation of 2-methylthio-N6-(dimethylallyl)adenosine (ms(2)i(6)A) at position 37 in tRNAs that read codons beginning with uridine.</text>
</comment>
<evidence type="ECO:0000259" key="14">
    <source>
        <dbReference type="PROSITE" id="PS51918"/>
    </source>
</evidence>
<keyword evidence="9 11" id="KW-0411">Iron-sulfur</keyword>
<dbReference type="PROSITE" id="PS51449">
    <property type="entry name" value="MTTASE_N"/>
    <property type="match status" value="1"/>
</dbReference>
<keyword evidence="3 11" id="KW-0963">Cytoplasm</keyword>
<dbReference type="NCBIfam" id="TIGR00089">
    <property type="entry name" value="MiaB/RimO family radical SAM methylthiotransferase"/>
    <property type="match status" value="1"/>
</dbReference>
<dbReference type="InterPro" id="IPR058240">
    <property type="entry name" value="rSAM_sf"/>
</dbReference>
<keyword evidence="16" id="KW-1185">Reference proteome</keyword>
<dbReference type="SUPFAM" id="SSF102114">
    <property type="entry name" value="Radical SAM enzymes"/>
    <property type="match status" value="1"/>
</dbReference>
<dbReference type="SFLD" id="SFLDG01061">
    <property type="entry name" value="methylthiotransferase"/>
    <property type="match status" value="1"/>
</dbReference>
<dbReference type="SFLD" id="SFLDG01082">
    <property type="entry name" value="B12-binding_domain_containing"/>
    <property type="match status" value="1"/>
</dbReference>
<keyword evidence="7 11" id="KW-0479">Metal-binding</keyword>
<name>A0A926FDG4_9FIRM</name>
<dbReference type="HAMAP" id="MF_01864">
    <property type="entry name" value="tRNA_metthiotr_MiaB"/>
    <property type="match status" value="1"/>
</dbReference>